<feature type="non-terminal residue" evidence="1">
    <location>
        <position position="1"/>
    </location>
</feature>
<dbReference type="VEuPathDB" id="VectorBase:AALC636_000597"/>
<dbReference type="PANTHER" id="PTHR47771:SF12">
    <property type="entry name" value="HL02234P-RELATED"/>
    <property type="match status" value="1"/>
</dbReference>
<protein>
    <submittedName>
        <fullName evidence="1">Putative secreted protein</fullName>
    </submittedName>
</protein>
<proteinExistence type="evidence at transcript level"/>
<dbReference type="PANTHER" id="PTHR47771">
    <property type="entry name" value="LD27203P-RELATED"/>
    <property type="match status" value="1"/>
</dbReference>
<sequence length="213" mass="24391">ERNEGKKKQRFTHAGSWFRSVDTNVQFQICFRMISQRTLILLVFAVGWSAGRIVSQKKPELPSGTSETLESSHIFDTQSPEANNYGHKQFKEVTITKNVPVPFPIKVEKHVAVPVKIPFPVAIQNKIPIVVERKIPIYVEKPVPVQVDRPFPYPLPVEVPVFHRVAVEVPKPYPVHVPAPYPVYIQQPVFVKQSEKAKRVKKNSVNVWKYKGH</sequence>
<organism evidence="1">
    <name type="scientific">Aedes albopictus</name>
    <name type="common">Asian tiger mosquito</name>
    <name type="synonym">Stegomyia albopicta</name>
    <dbReference type="NCBI Taxonomy" id="7160"/>
    <lineage>
        <taxon>Eukaryota</taxon>
        <taxon>Metazoa</taxon>
        <taxon>Ecdysozoa</taxon>
        <taxon>Arthropoda</taxon>
        <taxon>Hexapoda</taxon>
        <taxon>Insecta</taxon>
        <taxon>Pterygota</taxon>
        <taxon>Neoptera</taxon>
        <taxon>Endopterygota</taxon>
        <taxon>Diptera</taxon>
        <taxon>Nematocera</taxon>
        <taxon>Culicoidea</taxon>
        <taxon>Culicidae</taxon>
        <taxon>Culicinae</taxon>
        <taxon>Aedini</taxon>
        <taxon>Aedes</taxon>
        <taxon>Stegomyia</taxon>
    </lineage>
</organism>
<evidence type="ECO:0000313" key="1">
    <source>
        <dbReference type="EMBL" id="JAC09290.1"/>
    </source>
</evidence>
<accession>A0A023EJS8</accession>
<reference evidence="1" key="1">
    <citation type="journal article" date="2014" name="PLoS Negl. Trop. Dis.">
        <title>Identification and characterization of seminal fluid proteins in the Asian tiger mosquito, Aedes albopictus.</title>
        <authorList>
            <person name="Boes K.E."/>
            <person name="Ribeiro J.M."/>
            <person name="Wong A."/>
            <person name="Harrington L.C."/>
            <person name="Wolfner M.F."/>
            <person name="Sirot L.K."/>
        </authorList>
    </citation>
    <scope>NUCLEOTIDE SEQUENCE</scope>
    <source>
        <tissue evidence="1">Reproductive organs</tissue>
    </source>
</reference>
<dbReference type="EMBL" id="GAPW01004308">
    <property type="protein sequence ID" value="JAC09290.1"/>
    <property type="molecule type" value="mRNA"/>
</dbReference>
<name>A0A023EJS8_AEDAL</name>
<dbReference type="AlphaFoldDB" id="A0A023EJS8"/>
<dbReference type="VEuPathDB" id="VectorBase:AALFPA_080747"/>